<reference evidence="2" key="1">
    <citation type="submission" date="2014-09" db="EMBL/GenBank/DDBJ databases">
        <authorList>
            <person name="Magalhaes I.L.F."/>
            <person name="Oliveira U."/>
            <person name="Santos F.R."/>
            <person name="Vidigal T.H.D.A."/>
            <person name="Brescovit A.D."/>
            <person name="Santos A.J."/>
        </authorList>
    </citation>
    <scope>NUCLEOTIDE SEQUENCE</scope>
    <source>
        <tissue evidence="2">Shoot tissue taken approximately 20 cm above the soil surface</tissue>
    </source>
</reference>
<protein>
    <submittedName>
        <fullName evidence="2">Uncharacterized protein</fullName>
    </submittedName>
</protein>
<organism evidence="2">
    <name type="scientific">Arundo donax</name>
    <name type="common">Giant reed</name>
    <name type="synonym">Donax arundinaceus</name>
    <dbReference type="NCBI Taxonomy" id="35708"/>
    <lineage>
        <taxon>Eukaryota</taxon>
        <taxon>Viridiplantae</taxon>
        <taxon>Streptophyta</taxon>
        <taxon>Embryophyta</taxon>
        <taxon>Tracheophyta</taxon>
        <taxon>Spermatophyta</taxon>
        <taxon>Magnoliopsida</taxon>
        <taxon>Liliopsida</taxon>
        <taxon>Poales</taxon>
        <taxon>Poaceae</taxon>
        <taxon>PACMAD clade</taxon>
        <taxon>Arundinoideae</taxon>
        <taxon>Arundineae</taxon>
        <taxon>Arundo</taxon>
    </lineage>
</organism>
<name>A0A0A9A659_ARUDO</name>
<proteinExistence type="predicted"/>
<feature type="compositionally biased region" description="Low complexity" evidence="1">
    <location>
        <begin position="10"/>
        <end position="22"/>
    </location>
</feature>
<reference evidence="2" key="2">
    <citation type="journal article" date="2015" name="Data Brief">
        <title>Shoot transcriptome of the giant reed, Arundo donax.</title>
        <authorList>
            <person name="Barrero R.A."/>
            <person name="Guerrero F.D."/>
            <person name="Moolhuijzen P."/>
            <person name="Goolsby J.A."/>
            <person name="Tidwell J."/>
            <person name="Bellgard S.E."/>
            <person name="Bellgard M.I."/>
        </authorList>
    </citation>
    <scope>NUCLEOTIDE SEQUENCE</scope>
    <source>
        <tissue evidence="2">Shoot tissue taken approximately 20 cm above the soil surface</tissue>
    </source>
</reference>
<sequence>MDRTWLALNPSSVTSPAASVAPLGQGLG</sequence>
<dbReference type="AlphaFoldDB" id="A0A0A9A659"/>
<evidence type="ECO:0000313" key="2">
    <source>
        <dbReference type="EMBL" id="JAD47129.1"/>
    </source>
</evidence>
<feature type="region of interest" description="Disordered" evidence="1">
    <location>
        <begin position="1"/>
        <end position="28"/>
    </location>
</feature>
<evidence type="ECO:0000256" key="1">
    <source>
        <dbReference type="SAM" id="MobiDB-lite"/>
    </source>
</evidence>
<accession>A0A0A9A659</accession>
<dbReference type="EMBL" id="GBRH01250766">
    <property type="protein sequence ID" value="JAD47129.1"/>
    <property type="molecule type" value="Transcribed_RNA"/>
</dbReference>